<keyword evidence="7 13" id="KW-0949">S-adenosyl-L-methionine</keyword>
<evidence type="ECO:0000256" key="1">
    <source>
        <dbReference type="ARBA" id="ARBA00004123"/>
    </source>
</evidence>
<dbReference type="PANTHER" id="PTHR11006:SF10">
    <property type="entry name" value="HISTONE-ARGININE METHYLTRANSFERASE CARMER-RELATED"/>
    <property type="match status" value="1"/>
</dbReference>
<dbReference type="InterPro" id="IPR029063">
    <property type="entry name" value="SAM-dependent_MTases_sf"/>
</dbReference>
<keyword evidence="9" id="KW-0805">Transcription regulation</keyword>
<dbReference type="GO" id="GO:0005634">
    <property type="term" value="C:nucleus"/>
    <property type="evidence" value="ECO:0007669"/>
    <property type="project" value="UniProtKB-SubCell"/>
</dbReference>
<keyword evidence="6 13" id="KW-0808">Transferase</keyword>
<dbReference type="PANTHER" id="PTHR11006">
    <property type="entry name" value="PROTEIN ARGININE N-METHYLTRANSFERASE"/>
    <property type="match status" value="1"/>
</dbReference>
<dbReference type="GO" id="GO:0070611">
    <property type="term" value="F:histone H3R2 methyltransferase activity"/>
    <property type="evidence" value="ECO:0007669"/>
    <property type="project" value="TreeGrafter"/>
</dbReference>
<dbReference type="SUPFAM" id="SSF53335">
    <property type="entry name" value="S-adenosyl-L-methionine-dependent methyltransferases"/>
    <property type="match status" value="1"/>
</dbReference>
<keyword evidence="4" id="KW-0963">Cytoplasm</keyword>
<evidence type="ECO:0000259" key="14">
    <source>
        <dbReference type="Pfam" id="PF13649"/>
    </source>
</evidence>
<sequence>MLLSKKISDFLAAFKMCQSLKPSRPLSPVNDTEKVSVFDARTEHASATQYFQFYGYLSQQQNMMQDYVRTSTYQRAIHVNAKDFLDKVVLDVGAGSGILSFFAIQSGARHVYAVEASSMAIHCQELVRCNNLIDKITIIAGRVEDITLPEPVDIIISEPMGYMLVNERMLESYIHARKFLKPGGEDYA</sequence>
<evidence type="ECO:0000256" key="11">
    <source>
        <dbReference type="ARBA" id="ARBA00023242"/>
    </source>
</evidence>
<name>A0A183HTT1_9BILA</name>
<reference evidence="15" key="1">
    <citation type="submission" date="2016-06" db="UniProtKB">
        <authorList>
            <consortium name="WormBaseParasite"/>
        </authorList>
    </citation>
    <scope>IDENTIFICATION</scope>
</reference>
<evidence type="ECO:0000256" key="6">
    <source>
        <dbReference type="ARBA" id="ARBA00022679"/>
    </source>
</evidence>
<dbReference type="FunFam" id="3.40.50.150:FF:000031">
    <property type="entry name" value="Putative Histone-arginine methyltransferase CARM1"/>
    <property type="match status" value="1"/>
</dbReference>
<dbReference type="Gene3D" id="3.40.50.150">
    <property type="entry name" value="Vaccinia Virus protein VP39"/>
    <property type="match status" value="1"/>
</dbReference>
<evidence type="ECO:0000256" key="7">
    <source>
        <dbReference type="ARBA" id="ARBA00022691"/>
    </source>
</evidence>
<dbReference type="GO" id="GO:0035242">
    <property type="term" value="F:protein-arginine omega-N asymmetric methyltransferase activity"/>
    <property type="evidence" value="ECO:0007669"/>
    <property type="project" value="UniProtKB-EC"/>
</dbReference>
<dbReference type="InterPro" id="IPR041698">
    <property type="entry name" value="Methyltransf_25"/>
</dbReference>
<comment type="subcellular location">
    <subcellularLocation>
        <location evidence="2">Cytoplasm</location>
    </subcellularLocation>
    <subcellularLocation>
        <location evidence="1">Nucleus</location>
    </subcellularLocation>
</comment>
<dbReference type="AlphaFoldDB" id="A0A183HTT1"/>
<dbReference type="Pfam" id="PF13649">
    <property type="entry name" value="Methyltransf_25"/>
    <property type="match status" value="1"/>
</dbReference>
<dbReference type="STRING" id="387005.A0A183HTT1"/>
<evidence type="ECO:0000256" key="10">
    <source>
        <dbReference type="ARBA" id="ARBA00023163"/>
    </source>
</evidence>
<organism evidence="15">
    <name type="scientific">Onchocerca flexuosa</name>
    <dbReference type="NCBI Taxonomy" id="387005"/>
    <lineage>
        <taxon>Eukaryota</taxon>
        <taxon>Metazoa</taxon>
        <taxon>Ecdysozoa</taxon>
        <taxon>Nematoda</taxon>
        <taxon>Chromadorea</taxon>
        <taxon>Rhabditida</taxon>
        <taxon>Spirurina</taxon>
        <taxon>Spiruromorpha</taxon>
        <taxon>Filarioidea</taxon>
        <taxon>Onchocercidae</taxon>
        <taxon>Onchocerca</taxon>
    </lineage>
</organism>
<dbReference type="EC" id="2.1.1.319" evidence="3"/>
<feature type="domain" description="Methyltransferase" evidence="14">
    <location>
        <begin position="89"/>
        <end position="184"/>
    </location>
</feature>
<dbReference type="InterPro" id="IPR025799">
    <property type="entry name" value="Arg_MeTrfase"/>
</dbReference>
<keyword evidence="11" id="KW-0539">Nucleus</keyword>
<evidence type="ECO:0000256" key="4">
    <source>
        <dbReference type="ARBA" id="ARBA00022490"/>
    </source>
</evidence>
<dbReference type="PROSITE" id="PS51678">
    <property type="entry name" value="SAM_MT_PRMT"/>
    <property type="match status" value="1"/>
</dbReference>
<keyword evidence="10" id="KW-0804">Transcription</keyword>
<dbReference type="WBParaSite" id="OFLC_0001089301-mRNA-1">
    <property type="protein sequence ID" value="OFLC_0001089301-mRNA-1"/>
    <property type="gene ID" value="OFLC_0001089301"/>
</dbReference>
<evidence type="ECO:0000256" key="3">
    <source>
        <dbReference type="ARBA" id="ARBA00011925"/>
    </source>
</evidence>
<protein>
    <recommendedName>
        <fullName evidence="3">type I protein arginine methyltransferase</fullName>
        <ecNumber evidence="3">2.1.1.319</ecNumber>
    </recommendedName>
</protein>
<evidence type="ECO:0000256" key="2">
    <source>
        <dbReference type="ARBA" id="ARBA00004496"/>
    </source>
</evidence>
<evidence type="ECO:0000256" key="8">
    <source>
        <dbReference type="ARBA" id="ARBA00022853"/>
    </source>
</evidence>
<evidence type="ECO:0000256" key="13">
    <source>
        <dbReference type="PROSITE-ProRule" id="PRU01015"/>
    </source>
</evidence>
<evidence type="ECO:0000313" key="15">
    <source>
        <dbReference type="WBParaSite" id="OFLC_0001089301-mRNA-1"/>
    </source>
</evidence>
<keyword evidence="5 13" id="KW-0489">Methyltransferase</keyword>
<dbReference type="GO" id="GO:0032259">
    <property type="term" value="P:methylation"/>
    <property type="evidence" value="ECO:0007669"/>
    <property type="project" value="UniProtKB-KW"/>
</dbReference>
<dbReference type="CDD" id="cd02440">
    <property type="entry name" value="AdoMet_MTases"/>
    <property type="match status" value="1"/>
</dbReference>
<dbReference type="GO" id="GO:0005737">
    <property type="term" value="C:cytoplasm"/>
    <property type="evidence" value="ECO:0007669"/>
    <property type="project" value="UniProtKB-SubCell"/>
</dbReference>
<comment type="catalytic activity">
    <reaction evidence="12">
        <text>L-arginyl-[protein] + 2 S-adenosyl-L-methionine = N(omega),N(omega)-dimethyl-L-arginyl-[protein] + 2 S-adenosyl-L-homocysteine + 2 H(+)</text>
        <dbReference type="Rhea" id="RHEA:48096"/>
        <dbReference type="Rhea" id="RHEA-COMP:10532"/>
        <dbReference type="Rhea" id="RHEA-COMP:11991"/>
        <dbReference type="ChEBI" id="CHEBI:15378"/>
        <dbReference type="ChEBI" id="CHEBI:29965"/>
        <dbReference type="ChEBI" id="CHEBI:57856"/>
        <dbReference type="ChEBI" id="CHEBI:59789"/>
        <dbReference type="ChEBI" id="CHEBI:61897"/>
        <dbReference type="EC" id="2.1.1.319"/>
    </reaction>
</comment>
<evidence type="ECO:0000256" key="12">
    <source>
        <dbReference type="ARBA" id="ARBA00049086"/>
    </source>
</evidence>
<keyword evidence="8" id="KW-0156">Chromatin regulator</keyword>
<evidence type="ECO:0000256" key="5">
    <source>
        <dbReference type="ARBA" id="ARBA00022603"/>
    </source>
</evidence>
<accession>A0A183HTT1</accession>
<proteinExistence type="predicted"/>
<evidence type="ECO:0000256" key="9">
    <source>
        <dbReference type="ARBA" id="ARBA00023015"/>
    </source>
</evidence>